<dbReference type="PANTHER" id="PTHR10948:SF23">
    <property type="entry name" value="TRANSPOSASE INSI FOR INSERTION SEQUENCE ELEMENT IS30A-RELATED"/>
    <property type="match status" value="1"/>
</dbReference>
<feature type="region of interest" description="Disordered" evidence="2">
    <location>
        <begin position="1"/>
        <end position="38"/>
    </location>
</feature>
<dbReference type="InterPro" id="IPR025246">
    <property type="entry name" value="IS30-like_HTH"/>
</dbReference>
<name>A3R794_9MICC</name>
<dbReference type="Gene3D" id="1.10.10.10">
    <property type="entry name" value="Winged helix-like DNA-binding domain superfamily/Winged helix DNA-binding domain"/>
    <property type="match status" value="1"/>
</dbReference>
<evidence type="ECO:0000259" key="3">
    <source>
        <dbReference type="PROSITE" id="PS50994"/>
    </source>
</evidence>
<dbReference type="SUPFAM" id="SSF53098">
    <property type="entry name" value="Ribonuclease H-like"/>
    <property type="match status" value="1"/>
</dbReference>
<dbReference type="GO" id="GO:0032196">
    <property type="term" value="P:transposition"/>
    <property type="evidence" value="ECO:0007669"/>
    <property type="project" value="TreeGrafter"/>
</dbReference>
<keyword evidence="1" id="KW-0233">DNA recombination</keyword>
<dbReference type="GO" id="GO:0003676">
    <property type="term" value="F:nucleic acid binding"/>
    <property type="evidence" value="ECO:0007669"/>
    <property type="project" value="InterPro"/>
</dbReference>
<evidence type="ECO:0000313" key="4">
    <source>
        <dbReference type="EMBL" id="ABN80186.1"/>
    </source>
</evidence>
<dbReference type="InterPro" id="IPR053392">
    <property type="entry name" value="Transposase_IS30-like"/>
</dbReference>
<dbReference type="EMBL" id="EF177463">
    <property type="protein sequence ID" value="ABN80186.1"/>
    <property type="molecule type" value="Genomic_DNA"/>
</dbReference>
<accession>A3R794</accession>
<organism evidence="4">
    <name type="scientific">Rothia sp. T40-1</name>
    <dbReference type="NCBI Taxonomy" id="426589"/>
    <lineage>
        <taxon>Bacteria</taxon>
        <taxon>Bacillati</taxon>
        <taxon>Actinomycetota</taxon>
        <taxon>Actinomycetes</taxon>
        <taxon>Micrococcales</taxon>
        <taxon>Micrococcaceae</taxon>
        <taxon>Rothia</taxon>
    </lineage>
</organism>
<sequence length="450" mass="48562">MWEPDTLRAGSAGPGRSEDGMSGKKKSGSARAVPRAYGRLTRHERDTVQRMLERRASCREIARELGRSPSTVSAEVASHRFVTAPKARRGERVDASADLSAACPRLAAWPRCCNGCGRYRAIGCKRRPHVFYEARAAQLCADSVLVSSRRGIDADEPAAAARLEAIRDCLRRGLSPEQMAARNGGPVDLSPSTIYRWVSAGYDGMTNMELRRKVGYRPRKRAAGRAATRHSARRSHAAFLALGEDACAAAWEMDTVEGAREDSACLLTLLHRPSRLQLALPLEEKTAGCVADALEGVRAILGADGTRRVFRAVLTDNGAEFSDEAAIAALLGEGPGETRLFYCDPRRSDQKGACERNHVEIRKLLPKGAGIRFDRLAPADLALAMSHVNSEPRGALGFATPARAFRAMLGEDAAALLDAYGVEDVPLGDLDLTPGLIERARAERGDAPLA</sequence>
<dbReference type="InterPro" id="IPR036388">
    <property type="entry name" value="WH-like_DNA-bd_sf"/>
</dbReference>
<reference evidence="4" key="1">
    <citation type="journal article" date="2007" name="Antimicrob. Agents Chemother.">
        <title>Determination of the genetic support for tet(W) in oral bacteria.</title>
        <authorList>
            <person name="Villedieu A."/>
            <person name="Roberts A.P."/>
            <person name="Allan E."/>
            <person name="Hussain H."/>
            <person name="McNab R."/>
            <person name="Spratt D.A."/>
            <person name="Wilson M."/>
            <person name="Mullany P."/>
        </authorList>
    </citation>
    <scope>NUCLEOTIDE SEQUENCE</scope>
    <source>
        <strain evidence="4">T40-1</strain>
    </source>
</reference>
<protein>
    <submittedName>
        <fullName evidence="4">IS30 transposase family protein</fullName>
    </submittedName>
</protein>
<dbReference type="GO" id="GO:0005829">
    <property type="term" value="C:cytosol"/>
    <property type="evidence" value="ECO:0007669"/>
    <property type="project" value="TreeGrafter"/>
</dbReference>
<dbReference type="PROSITE" id="PS50994">
    <property type="entry name" value="INTEGRASE"/>
    <property type="match status" value="1"/>
</dbReference>
<dbReference type="NCBIfam" id="NF033563">
    <property type="entry name" value="transpos_IS30"/>
    <property type="match status" value="1"/>
</dbReference>
<evidence type="ECO:0000256" key="2">
    <source>
        <dbReference type="SAM" id="MobiDB-lite"/>
    </source>
</evidence>
<dbReference type="InterPro" id="IPR051917">
    <property type="entry name" value="Transposase-Integrase"/>
</dbReference>
<evidence type="ECO:0000256" key="1">
    <source>
        <dbReference type="ARBA" id="ARBA00023172"/>
    </source>
</evidence>
<dbReference type="InterPro" id="IPR036397">
    <property type="entry name" value="RNaseH_sf"/>
</dbReference>
<dbReference type="GO" id="GO:0006310">
    <property type="term" value="P:DNA recombination"/>
    <property type="evidence" value="ECO:0007669"/>
    <property type="project" value="UniProtKB-KW"/>
</dbReference>
<feature type="domain" description="Integrase catalytic" evidence="3">
    <location>
        <begin position="242"/>
        <end position="409"/>
    </location>
</feature>
<dbReference type="Pfam" id="PF13936">
    <property type="entry name" value="HTH_38"/>
    <property type="match status" value="1"/>
</dbReference>
<dbReference type="Gene3D" id="3.30.420.10">
    <property type="entry name" value="Ribonuclease H-like superfamily/Ribonuclease H"/>
    <property type="match status" value="1"/>
</dbReference>
<dbReference type="AlphaFoldDB" id="A3R794"/>
<dbReference type="PANTHER" id="PTHR10948">
    <property type="entry name" value="TRANSPOSASE"/>
    <property type="match status" value="1"/>
</dbReference>
<dbReference type="InterPro" id="IPR012337">
    <property type="entry name" value="RNaseH-like_sf"/>
</dbReference>
<dbReference type="InterPro" id="IPR001584">
    <property type="entry name" value="Integrase_cat-core"/>
</dbReference>
<proteinExistence type="predicted"/>
<dbReference type="GO" id="GO:0004803">
    <property type="term" value="F:transposase activity"/>
    <property type="evidence" value="ECO:0007669"/>
    <property type="project" value="TreeGrafter"/>
</dbReference>
<dbReference type="GO" id="GO:0015074">
    <property type="term" value="P:DNA integration"/>
    <property type="evidence" value="ECO:0007669"/>
    <property type="project" value="InterPro"/>
</dbReference>